<organism evidence="8 9">
    <name type="scientific">Patiria miniata</name>
    <name type="common">Bat star</name>
    <name type="synonym">Asterina miniata</name>
    <dbReference type="NCBI Taxonomy" id="46514"/>
    <lineage>
        <taxon>Eukaryota</taxon>
        <taxon>Metazoa</taxon>
        <taxon>Echinodermata</taxon>
        <taxon>Eleutherozoa</taxon>
        <taxon>Asterozoa</taxon>
        <taxon>Asteroidea</taxon>
        <taxon>Valvatacea</taxon>
        <taxon>Valvatida</taxon>
        <taxon>Asterinidae</taxon>
        <taxon>Patiria</taxon>
    </lineage>
</organism>
<dbReference type="GeneID" id="119728341"/>
<comment type="subcellular location">
    <subcellularLocation>
        <location evidence="1">Membrane</location>
    </subcellularLocation>
</comment>
<dbReference type="GO" id="GO:0016020">
    <property type="term" value="C:membrane"/>
    <property type="evidence" value="ECO:0007669"/>
    <property type="project" value="UniProtKB-SubCell"/>
</dbReference>
<sequence length="339" mass="38263">MISSHVVPDDVPLHLATKIVFSIIAALGIAGNGLVIYVLASAVASRRGNINILLINQSLIDLITSILLVLCFLTPGQRPPSPTPAAAAFICYIWNSKYLFWATTMASMVNLLLLTFERYYATLYPLQYRNRSFLKWPRSLALATLPWILGYLLEIYSALGHTVDKHNQCKLKHFPTWSVKIIYSVAVLVFDYLVPLGLMVFAYVRIYRALRGNATASGDSPNERTPIVQPANQHGESASRSQARRNVIKTLVTVCGVFSLLWLPNQFAYFYYNISDEVHLNMDLYGASIIFAFLNMCVNPFIYTFQYHQFREGLGRAIPCLARFRIMRIPETRNNLAPA</sequence>
<evidence type="ECO:0000256" key="5">
    <source>
        <dbReference type="SAM" id="MobiDB-lite"/>
    </source>
</evidence>
<name>A0A913ZY39_PATMI</name>
<dbReference type="InterPro" id="IPR017452">
    <property type="entry name" value="GPCR_Rhodpsn_7TM"/>
</dbReference>
<dbReference type="SUPFAM" id="SSF81321">
    <property type="entry name" value="Family A G protein-coupled receptor-like"/>
    <property type="match status" value="1"/>
</dbReference>
<feature type="transmembrane region" description="Helical" evidence="6">
    <location>
        <begin position="98"/>
        <end position="120"/>
    </location>
</feature>
<dbReference type="Pfam" id="PF00001">
    <property type="entry name" value="7tm_1"/>
    <property type="match status" value="1"/>
</dbReference>
<feature type="compositionally biased region" description="Polar residues" evidence="5">
    <location>
        <begin position="230"/>
        <end position="241"/>
    </location>
</feature>
<feature type="transmembrane region" description="Helical" evidence="6">
    <location>
        <begin position="52"/>
        <end position="75"/>
    </location>
</feature>
<dbReference type="AlphaFoldDB" id="A0A913ZY39"/>
<feature type="transmembrane region" description="Helical" evidence="6">
    <location>
        <begin position="284"/>
        <end position="305"/>
    </location>
</feature>
<evidence type="ECO:0000256" key="2">
    <source>
        <dbReference type="ARBA" id="ARBA00022692"/>
    </source>
</evidence>
<dbReference type="RefSeq" id="XP_038056472.1">
    <property type="nucleotide sequence ID" value="XM_038200544.1"/>
</dbReference>
<dbReference type="EnsemblMetazoa" id="XM_038200544.1">
    <property type="protein sequence ID" value="XP_038056472.1"/>
    <property type="gene ID" value="LOC119728341"/>
</dbReference>
<dbReference type="Gene3D" id="1.20.1070.10">
    <property type="entry name" value="Rhodopsin 7-helix transmembrane proteins"/>
    <property type="match status" value="1"/>
</dbReference>
<keyword evidence="3 6" id="KW-1133">Transmembrane helix</keyword>
<keyword evidence="2 6" id="KW-0812">Transmembrane</keyword>
<evidence type="ECO:0000313" key="8">
    <source>
        <dbReference type="EnsemblMetazoa" id="XP_038056472.1"/>
    </source>
</evidence>
<reference evidence="8" key="1">
    <citation type="submission" date="2022-11" db="UniProtKB">
        <authorList>
            <consortium name="EnsemblMetazoa"/>
        </authorList>
    </citation>
    <scope>IDENTIFICATION</scope>
</reference>
<evidence type="ECO:0000256" key="3">
    <source>
        <dbReference type="ARBA" id="ARBA00022989"/>
    </source>
</evidence>
<protein>
    <recommendedName>
        <fullName evidence="7">G-protein coupled receptors family 1 profile domain-containing protein</fullName>
    </recommendedName>
</protein>
<keyword evidence="4 6" id="KW-0472">Membrane</keyword>
<dbReference type="CDD" id="cd00637">
    <property type="entry name" value="7tm_classA_rhodopsin-like"/>
    <property type="match status" value="1"/>
</dbReference>
<dbReference type="InterPro" id="IPR000276">
    <property type="entry name" value="GPCR_Rhodpsn"/>
</dbReference>
<dbReference type="OMA" id="FINMWIN"/>
<evidence type="ECO:0000313" key="9">
    <source>
        <dbReference type="Proteomes" id="UP000887568"/>
    </source>
</evidence>
<evidence type="ECO:0000256" key="6">
    <source>
        <dbReference type="SAM" id="Phobius"/>
    </source>
</evidence>
<dbReference type="OrthoDB" id="8716763at2759"/>
<feature type="transmembrane region" description="Helical" evidence="6">
    <location>
        <begin position="20"/>
        <end position="40"/>
    </location>
</feature>
<dbReference type="PANTHER" id="PTHR45698:SF1">
    <property type="entry name" value="TRACE AMINE-ASSOCIATED RECEPTOR 13C-LIKE"/>
    <property type="match status" value="1"/>
</dbReference>
<feature type="transmembrane region" description="Helical" evidence="6">
    <location>
        <begin position="181"/>
        <end position="204"/>
    </location>
</feature>
<evidence type="ECO:0000259" key="7">
    <source>
        <dbReference type="PROSITE" id="PS50262"/>
    </source>
</evidence>
<keyword evidence="9" id="KW-1185">Reference proteome</keyword>
<evidence type="ECO:0000256" key="1">
    <source>
        <dbReference type="ARBA" id="ARBA00004370"/>
    </source>
</evidence>
<feature type="transmembrane region" description="Helical" evidence="6">
    <location>
        <begin position="250"/>
        <end position="272"/>
    </location>
</feature>
<feature type="region of interest" description="Disordered" evidence="5">
    <location>
        <begin position="215"/>
        <end position="241"/>
    </location>
</feature>
<proteinExistence type="predicted"/>
<dbReference type="GO" id="GO:0004930">
    <property type="term" value="F:G protein-coupled receptor activity"/>
    <property type="evidence" value="ECO:0007669"/>
    <property type="project" value="InterPro"/>
</dbReference>
<feature type="transmembrane region" description="Helical" evidence="6">
    <location>
        <begin position="140"/>
        <end position="161"/>
    </location>
</feature>
<evidence type="ECO:0000256" key="4">
    <source>
        <dbReference type="ARBA" id="ARBA00023136"/>
    </source>
</evidence>
<dbReference type="PROSITE" id="PS50262">
    <property type="entry name" value="G_PROTEIN_RECEP_F1_2"/>
    <property type="match status" value="1"/>
</dbReference>
<feature type="domain" description="G-protein coupled receptors family 1 profile" evidence="7">
    <location>
        <begin position="31"/>
        <end position="303"/>
    </location>
</feature>
<dbReference type="Proteomes" id="UP000887568">
    <property type="component" value="Unplaced"/>
</dbReference>
<dbReference type="PANTHER" id="PTHR45698">
    <property type="entry name" value="TRACE AMINE-ASSOCIATED RECEPTOR 19N-RELATED"/>
    <property type="match status" value="1"/>
</dbReference>
<dbReference type="PRINTS" id="PR00237">
    <property type="entry name" value="GPCRRHODOPSN"/>
</dbReference>
<accession>A0A913ZY39</accession>